<dbReference type="AlphaFoldDB" id="I3UPL3"/>
<gene>
    <name evidence="2" type="ORF">YSA_01204</name>
</gene>
<keyword evidence="1" id="KW-1133">Transmembrane helix</keyword>
<feature type="transmembrane region" description="Helical" evidence="1">
    <location>
        <begin position="67"/>
        <end position="83"/>
    </location>
</feature>
<dbReference type="PATRIC" id="fig|231023.4.peg.577"/>
<sequence length="137" mass="15712">MGAALSFGHDREEIPMSKRLPNLPAWQWRGYHHNHRHPANLVLHLIAVPLFILGTLLVLSGLFGFDLGQIAVGVIALVAALGLQRQGHRLEAQQPEPFANRQDAVQRLLTEQFITFPRFVVSGAWWRAWRERHKHRH</sequence>
<dbReference type="Pfam" id="PF06127">
    <property type="entry name" value="Mpo1-like"/>
    <property type="match status" value="1"/>
</dbReference>
<accession>I3UPL3</accession>
<dbReference type="KEGG" id="ppi:YSA_01204"/>
<reference evidence="2 3" key="1">
    <citation type="journal article" date="2012" name="J. Bacteriol.">
        <title>Complete Genome Sequence of the Naphthalene-Degrading Pseudomonas putida Strain ND6.</title>
        <authorList>
            <person name="Li S."/>
            <person name="Zhao H."/>
            <person name="Li Y."/>
            <person name="Niu S."/>
            <person name="Cai B."/>
        </authorList>
    </citation>
    <scope>NUCLEOTIDE SEQUENCE [LARGE SCALE GENOMIC DNA]</scope>
    <source>
        <strain evidence="2 3">ND6</strain>
    </source>
</reference>
<evidence type="ECO:0000313" key="3">
    <source>
        <dbReference type="Proteomes" id="UP000005268"/>
    </source>
</evidence>
<dbReference type="EMBL" id="CP003588">
    <property type="protein sequence ID" value="AFK67434.1"/>
    <property type="molecule type" value="Genomic_DNA"/>
</dbReference>
<keyword evidence="1" id="KW-0812">Transmembrane</keyword>
<keyword evidence="1" id="KW-0472">Membrane</keyword>
<evidence type="ECO:0008006" key="4">
    <source>
        <dbReference type="Google" id="ProtNLM"/>
    </source>
</evidence>
<protein>
    <recommendedName>
        <fullName evidence="4">Phage terminase, small subunit</fullName>
    </recommendedName>
</protein>
<proteinExistence type="predicted"/>
<dbReference type="HOGENOM" id="CLU_2059357_0_0_6"/>
<name>I3UPL3_PSEPU</name>
<organism evidence="2 3">
    <name type="scientific">Pseudomonas putida ND6</name>
    <dbReference type="NCBI Taxonomy" id="231023"/>
    <lineage>
        <taxon>Bacteria</taxon>
        <taxon>Pseudomonadati</taxon>
        <taxon>Pseudomonadota</taxon>
        <taxon>Gammaproteobacteria</taxon>
        <taxon>Pseudomonadales</taxon>
        <taxon>Pseudomonadaceae</taxon>
        <taxon>Pseudomonas</taxon>
    </lineage>
</organism>
<dbReference type="Proteomes" id="UP000005268">
    <property type="component" value="Chromosome"/>
</dbReference>
<evidence type="ECO:0000256" key="1">
    <source>
        <dbReference type="SAM" id="Phobius"/>
    </source>
</evidence>
<evidence type="ECO:0000313" key="2">
    <source>
        <dbReference type="EMBL" id="AFK67434.1"/>
    </source>
</evidence>
<feature type="transmembrane region" description="Helical" evidence="1">
    <location>
        <begin position="41"/>
        <end position="61"/>
    </location>
</feature>
<dbReference type="InterPro" id="IPR009305">
    <property type="entry name" value="Mpo1-like"/>
</dbReference>